<organism evidence="3 4">
    <name type="scientific">Clathrospora elynae</name>
    <dbReference type="NCBI Taxonomy" id="706981"/>
    <lineage>
        <taxon>Eukaryota</taxon>
        <taxon>Fungi</taxon>
        <taxon>Dikarya</taxon>
        <taxon>Ascomycota</taxon>
        <taxon>Pezizomycotina</taxon>
        <taxon>Dothideomycetes</taxon>
        <taxon>Pleosporomycetidae</taxon>
        <taxon>Pleosporales</taxon>
        <taxon>Diademaceae</taxon>
        <taxon>Clathrospora</taxon>
    </lineage>
</organism>
<evidence type="ECO:0000256" key="1">
    <source>
        <dbReference type="ARBA" id="ARBA00022723"/>
    </source>
</evidence>
<dbReference type="GO" id="GO:0003677">
    <property type="term" value="F:DNA binding"/>
    <property type="evidence" value="ECO:0007669"/>
    <property type="project" value="InterPro"/>
</dbReference>
<dbReference type="InterPro" id="IPR029040">
    <property type="entry name" value="RPABC4/Spt4"/>
</dbReference>
<dbReference type="GO" id="GO:0046872">
    <property type="term" value="F:metal ion binding"/>
    <property type="evidence" value="ECO:0007669"/>
    <property type="project" value="UniProtKB-KW"/>
</dbReference>
<evidence type="ECO:0000313" key="3">
    <source>
        <dbReference type="EMBL" id="KAF1947069.1"/>
    </source>
</evidence>
<dbReference type="Gene3D" id="2.20.28.30">
    <property type="entry name" value="RNA polymerase ii, chain L"/>
    <property type="match status" value="1"/>
</dbReference>
<proteinExistence type="predicted"/>
<dbReference type="SUPFAM" id="SSF63393">
    <property type="entry name" value="RNA polymerase subunits"/>
    <property type="match status" value="1"/>
</dbReference>
<name>A0A6A5T5S5_9PLEO</name>
<dbReference type="Proteomes" id="UP000800038">
    <property type="component" value="Unassembled WGS sequence"/>
</dbReference>
<accession>A0A6A5T5S5</accession>
<dbReference type="OrthoDB" id="201153at2759"/>
<sequence>YMCLDCEADVLICGGAGIYDQYSGANTDRVRCRECGCRILMKQRTQKMVRFEER</sequence>
<feature type="non-terminal residue" evidence="3">
    <location>
        <position position="1"/>
    </location>
</feature>
<dbReference type="EMBL" id="ML976000">
    <property type="protein sequence ID" value="KAF1947069.1"/>
    <property type="molecule type" value="Genomic_DNA"/>
</dbReference>
<dbReference type="Pfam" id="PF03604">
    <property type="entry name" value="Zn_ribbon_RPAB4"/>
    <property type="match status" value="1"/>
</dbReference>
<protein>
    <submittedName>
        <fullName evidence="3">Uncharacterized protein</fullName>
    </submittedName>
</protein>
<keyword evidence="4" id="KW-1185">Reference proteome</keyword>
<gene>
    <name evidence="3" type="ORF">EJ02DRAFT_334696</name>
</gene>
<dbReference type="SMART" id="SM00659">
    <property type="entry name" value="RPOLCX"/>
    <property type="match status" value="1"/>
</dbReference>
<evidence type="ECO:0000256" key="2">
    <source>
        <dbReference type="ARBA" id="ARBA00022833"/>
    </source>
</evidence>
<evidence type="ECO:0000313" key="4">
    <source>
        <dbReference type="Proteomes" id="UP000800038"/>
    </source>
</evidence>
<dbReference type="AlphaFoldDB" id="A0A6A5T5S5"/>
<keyword evidence="2" id="KW-0862">Zinc</keyword>
<reference evidence="3" key="1">
    <citation type="journal article" date="2020" name="Stud. Mycol.">
        <title>101 Dothideomycetes genomes: a test case for predicting lifestyles and emergence of pathogens.</title>
        <authorList>
            <person name="Haridas S."/>
            <person name="Albert R."/>
            <person name="Binder M."/>
            <person name="Bloem J."/>
            <person name="Labutti K."/>
            <person name="Salamov A."/>
            <person name="Andreopoulos B."/>
            <person name="Baker S."/>
            <person name="Barry K."/>
            <person name="Bills G."/>
            <person name="Bluhm B."/>
            <person name="Cannon C."/>
            <person name="Castanera R."/>
            <person name="Culley D."/>
            <person name="Daum C."/>
            <person name="Ezra D."/>
            <person name="Gonzalez J."/>
            <person name="Henrissat B."/>
            <person name="Kuo A."/>
            <person name="Liang C."/>
            <person name="Lipzen A."/>
            <person name="Lutzoni F."/>
            <person name="Magnuson J."/>
            <person name="Mondo S."/>
            <person name="Nolan M."/>
            <person name="Ohm R."/>
            <person name="Pangilinan J."/>
            <person name="Park H.-J."/>
            <person name="Ramirez L."/>
            <person name="Alfaro M."/>
            <person name="Sun H."/>
            <person name="Tritt A."/>
            <person name="Yoshinaga Y."/>
            <person name="Zwiers L.-H."/>
            <person name="Turgeon B."/>
            <person name="Goodwin S."/>
            <person name="Spatafora J."/>
            <person name="Crous P."/>
            <person name="Grigoriev I."/>
        </authorList>
    </citation>
    <scope>NUCLEOTIDE SEQUENCE</scope>
    <source>
        <strain evidence="3">CBS 161.51</strain>
    </source>
</reference>
<dbReference type="InterPro" id="IPR006591">
    <property type="entry name" value="RNAP_P/RPABC4"/>
</dbReference>
<dbReference type="GO" id="GO:0003899">
    <property type="term" value="F:DNA-directed RNA polymerase activity"/>
    <property type="evidence" value="ECO:0007669"/>
    <property type="project" value="InterPro"/>
</dbReference>
<dbReference type="GO" id="GO:0006351">
    <property type="term" value="P:DNA-templated transcription"/>
    <property type="evidence" value="ECO:0007669"/>
    <property type="project" value="InterPro"/>
</dbReference>
<keyword evidence="1" id="KW-0479">Metal-binding</keyword>